<dbReference type="Pfam" id="PF18998">
    <property type="entry name" value="Flg_new_2"/>
    <property type="match status" value="2"/>
</dbReference>
<gene>
    <name evidence="3" type="ORF">FJV41_18605</name>
</gene>
<evidence type="ECO:0000313" key="4">
    <source>
        <dbReference type="Proteomes" id="UP000315369"/>
    </source>
</evidence>
<dbReference type="PANTHER" id="PTHR43037">
    <property type="entry name" value="UNNAMED PRODUCT-RELATED"/>
    <property type="match status" value="1"/>
</dbReference>
<dbReference type="PANTHER" id="PTHR43037:SF1">
    <property type="entry name" value="BLL1128 PROTEIN"/>
    <property type="match status" value="1"/>
</dbReference>
<dbReference type="AlphaFoldDB" id="A0A540WZL6"/>
<dbReference type="OrthoDB" id="9764953at2"/>
<evidence type="ECO:0000259" key="2">
    <source>
        <dbReference type="Pfam" id="PF18998"/>
    </source>
</evidence>
<name>A0A540WZL6_9BACT</name>
<keyword evidence="1" id="KW-0732">Signal</keyword>
<reference evidence="3 4" key="1">
    <citation type="submission" date="2019-06" db="EMBL/GenBank/DDBJ databases">
        <authorList>
            <person name="Livingstone P."/>
            <person name="Whitworth D."/>
        </authorList>
    </citation>
    <scope>NUCLEOTIDE SEQUENCE [LARGE SCALE GENOMIC DNA]</scope>
    <source>
        <strain evidence="3 4">AM401</strain>
    </source>
</reference>
<dbReference type="InterPro" id="IPR050955">
    <property type="entry name" value="Plant_Biomass_Hydrol_Est"/>
</dbReference>
<dbReference type="Gene3D" id="3.40.50.1820">
    <property type="entry name" value="alpha/beta hydrolase"/>
    <property type="match status" value="2"/>
</dbReference>
<accession>A0A540WZL6</accession>
<feature type="domain" description="Bacterial repeat" evidence="2">
    <location>
        <begin position="307"/>
        <end position="371"/>
    </location>
</feature>
<proteinExistence type="predicted"/>
<dbReference type="InterPro" id="IPR029058">
    <property type="entry name" value="AB_hydrolase_fold"/>
</dbReference>
<dbReference type="Proteomes" id="UP000315369">
    <property type="component" value="Unassembled WGS sequence"/>
</dbReference>
<protein>
    <recommendedName>
        <fullName evidence="2">Bacterial repeat domain-containing protein</fullName>
    </recommendedName>
</protein>
<sequence length="723" mass="77592">MRSVVLSVVVAFLAACGTGPEETTAQALDVQRSAVNITVEDQIVTRLPSASGATLGYSEYLPPGYLTSTQSYPVIIHLNGMGELGRATTEAELYAITTRHGALANIRASATWKTYFGNKQVMVFTPQSLDNYSPAELRPFVQFIVANYRVDPTRVYLTGLSMGGWGTWRYANLYGAELAAIAPFATNIGAPGNTLTTLKDVPIWASSSYNEIAAQQAWLVSYTKNYDVSQVVNISNTSQKLTYLFDKTTKQWTSQAGAVSTGTAIARFIVIPGSDHTGWSESYGTQAFWDWMLAQQRGTTPPPPTQYTLTVNSGAGDGQYVSGTQVTLTADAPAPGYVFDQWTGATVASTTSATTTLTMPATATTVTATYRVSSPTQYTLTVNSGAGDGQYTSGTQVTLTADAPASGYVFDKWTGATVANLTSATTTLTMPAAATTVTATYRVSSSGLPITTEDQLVGRLTSATGAPYAYAEYLPPGYLTSPTTTYPLVLQLHDSGEMGTTSTEAQLVEMVSRYGPLKLIRDNATWKAYFGTKQAMVFAPRASANWDATQLNALVDFLIANYRVDPSRIYVTGRVLGGSGAWNYGHSHGNRIAALAPVGANLGGPGPALTQLVNVPVWMVDSWQTADAWTAQHSWLRGLTKAYGWDQYLTFAAPAATLTYVFNATNDTWSTQTGAHGAGTSPLRFTVHPQGTDFGTPTYEAVAFWDWMFAQQRQAGFFHPRLN</sequence>
<keyword evidence="4" id="KW-1185">Reference proteome</keyword>
<dbReference type="SUPFAM" id="SSF53474">
    <property type="entry name" value="alpha/beta-Hydrolases"/>
    <property type="match status" value="2"/>
</dbReference>
<dbReference type="EMBL" id="VIFM01000068">
    <property type="protein sequence ID" value="TQF14459.1"/>
    <property type="molecule type" value="Genomic_DNA"/>
</dbReference>
<dbReference type="RefSeq" id="WP_141643855.1">
    <property type="nucleotide sequence ID" value="NZ_VIFM01000068.1"/>
</dbReference>
<dbReference type="InterPro" id="IPR044060">
    <property type="entry name" value="Bacterial_rp_domain"/>
</dbReference>
<organism evidence="3 4">
    <name type="scientific">Myxococcus llanfairpwllgwyngyllgogerychwyrndrobwllllantysiliogogogochensis</name>
    <dbReference type="NCBI Taxonomy" id="2590453"/>
    <lineage>
        <taxon>Bacteria</taxon>
        <taxon>Pseudomonadati</taxon>
        <taxon>Myxococcota</taxon>
        <taxon>Myxococcia</taxon>
        <taxon>Myxococcales</taxon>
        <taxon>Cystobacterineae</taxon>
        <taxon>Myxococcaceae</taxon>
        <taxon>Myxococcus</taxon>
    </lineage>
</organism>
<evidence type="ECO:0000256" key="1">
    <source>
        <dbReference type="ARBA" id="ARBA00022729"/>
    </source>
</evidence>
<dbReference type="PROSITE" id="PS51257">
    <property type="entry name" value="PROKAR_LIPOPROTEIN"/>
    <property type="match status" value="1"/>
</dbReference>
<feature type="domain" description="Bacterial repeat" evidence="2">
    <location>
        <begin position="378"/>
        <end position="442"/>
    </location>
</feature>
<evidence type="ECO:0000313" key="3">
    <source>
        <dbReference type="EMBL" id="TQF14459.1"/>
    </source>
</evidence>
<comment type="caution">
    <text evidence="3">The sequence shown here is derived from an EMBL/GenBank/DDBJ whole genome shotgun (WGS) entry which is preliminary data.</text>
</comment>